<sequence>MALEAEGNKLRLQDVLARPGNEMCADCGNPVHLSPSLFPLFIPYLFFPHCYGVATKAKLRAERPVLGAEPSQDACSLALLQLLRGLALAERIAEASGTLAKLDSFVRAVVL</sequence>
<proteinExistence type="predicted"/>
<evidence type="ECO:0000313" key="1">
    <source>
        <dbReference type="EMBL" id="MEQ2173157.1"/>
    </source>
</evidence>
<organism evidence="1 2">
    <name type="scientific">Goodea atripinnis</name>
    <dbReference type="NCBI Taxonomy" id="208336"/>
    <lineage>
        <taxon>Eukaryota</taxon>
        <taxon>Metazoa</taxon>
        <taxon>Chordata</taxon>
        <taxon>Craniata</taxon>
        <taxon>Vertebrata</taxon>
        <taxon>Euteleostomi</taxon>
        <taxon>Actinopterygii</taxon>
        <taxon>Neopterygii</taxon>
        <taxon>Teleostei</taxon>
        <taxon>Neoteleostei</taxon>
        <taxon>Acanthomorphata</taxon>
        <taxon>Ovalentaria</taxon>
        <taxon>Atherinomorphae</taxon>
        <taxon>Cyprinodontiformes</taxon>
        <taxon>Goodeidae</taxon>
        <taxon>Goodea</taxon>
    </lineage>
</organism>
<dbReference type="Proteomes" id="UP001476798">
    <property type="component" value="Unassembled WGS sequence"/>
</dbReference>
<keyword evidence="2" id="KW-1185">Reference proteome</keyword>
<accession>A0ABV0NSE7</accession>
<evidence type="ECO:0000313" key="2">
    <source>
        <dbReference type="Proteomes" id="UP001476798"/>
    </source>
</evidence>
<dbReference type="EMBL" id="JAHRIO010044163">
    <property type="protein sequence ID" value="MEQ2173157.1"/>
    <property type="molecule type" value="Genomic_DNA"/>
</dbReference>
<name>A0ABV0NSE7_9TELE</name>
<protein>
    <submittedName>
        <fullName evidence="1">Uncharacterized protein</fullName>
    </submittedName>
</protein>
<comment type="caution">
    <text evidence="1">The sequence shown here is derived from an EMBL/GenBank/DDBJ whole genome shotgun (WGS) entry which is preliminary data.</text>
</comment>
<gene>
    <name evidence="1" type="ORF">GOODEAATRI_029034</name>
</gene>
<reference evidence="1 2" key="1">
    <citation type="submission" date="2021-06" db="EMBL/GenBank/DDBJ databases">
        <authorList>
            <person name="Palmer J.M."/>
        </authorList>
    </citation>
    <scope>NUCLEOTIDE SEQUENCE [LARGE SCALE GENOMIC DNA]</scope>
    <source>
        <strain evidence="1 2">GA_2019</strain>
        <tissue evidence="1">Muscle</tissue>
    </source>
</reference>